<dbReference type="EnsemblMetazoa" id="GAUT047987-RA">
    <property type="protein sequence ID" value="GAUT047987-PA"/>
    <property type="gene ID" value="GAUT047987"/>
</dbReference>
<protein>
    <submittedName>
        <fullName evidence="1">Uncharacterized protein</fullName>
    </submittedName>
</protein>
<keyword evidence="2" id="KW-1185">Reference proteome</keyword>
<organism evidence="1 2">
    <name type="scientific">Glossina austeni</name>
    <name type="common">Savannah tsetse fly</name>
    <dbReference type="NCBI Taxonomy" id="7395"/>
    <lineage>
        <taxon>Eukaryota</taxon>
        <taxon>Metazoa</taxon>
        <taxon>Ecdysozoa</taxon>
        <taxon>Arthropoda</taxon>
        <taxon>Hexapoda</taxon>
        <taxon>Insecta</taxon>
        <taxon>Pterygota</taxon>
        <taxon>Neoptera</taxon>
        <taxon>Endopterygota</taxon>
        <taxon>Diptera</taxon>
        <taxon>Brachycera</taxon>
        <taxon>Muscomorpha</taxon>
        <taxon>Hippoboscoidea</taxon>
        <taxon>Glossinidae</taxon>
        <taxon>Glossina</taxon>
    </lineage>
</organism>
<evidence type="ECO:0000313" key="2">
    <source>
        <dbReference type="Proteomes" id="UP000078200"/>
    </source>
</evidence>
<dbReference type="Proteomes" id="UP000078200">
    <property type="component" value="Unassembled WGS sequence"/>
</dbReference>
<dbReference type="VEuPathDB" id="VectorBase:GAUT047987"/>
<evidence type="ECO:0000313" key="1">
    <source>
        <dbReference type="EnsemblMetazoa" id="GAUT047987-PA"/>
    </source>
</evidence>
<name>A0A1A9VUE3_GLOAU</name>
<accession>A0A1A9VUE3</accession>
<sequence length="168" mass="19290">MLVLPSDNVGVFKVQICEVCDEVYKSNTNERGRSTMNTLTEAYVLYDDIVVTSEPLINANDVSDDSPYIGKIIKPSDIREPKTLQEIINYVDVKPKAEKAQAHTINREDDERADDNRQAVSYNELIKYLSLWEWAKQQNFYNMSHSHSHSHSSPTTIKENRLNEIVLT</sequence>
<proteinExistence type="predicted"/>
<reference evidence="1" key="1">
    <citation type="submission" date="2020-05" db="UniProtKB">
        <authorList>
            <consortium name="EnsemblMetazoa"/>
        </authorList>
    </citation>
    <scope>IDENTIFICATION</scope>
    <source>
        <strain evidence="1">TTRI</strain>
    </source>
</reference>
<dbReference type="AlphaFoldDB" id="A0A1A9VUE3"/>